<dbReference type="RefSeq" id="WP_394632082.1">
    <property type="nucleotide sequence ID" value="NZ_JBIHSE010000001.1"/>
</dbReference>
<dbReference type="SMART" id="SM00466">
    <property type="entry name" value="SRA"/>
    <property type="match status" value="1"/>
</dbReference>
<evidence type="ECO:0000313" key="3">
    <source>
        <dbReference type="Proteomes" id="UP001607221"/>
    </source>
</evidence>
<dbReference type="CDD" id="cd00085">
    <property type="entry name" value="HNHc"/>
    <property type="match status" value="1"/>
</dbReference>
<proteinExistence type="predicted"/>
<dbReference type="InterPro" id="IPR015947">
    <property type="entry name" value="PUA-like_sf"/>
</dbReference>
<accession>A0ABW7J5G5</accession>
<dbReference type="SMART" id="SM00507">
    <property type="entry name" value="HNHc"/>
    <property type="match status" value="1"/>
</dbReference>
<organism evidence="2 3">
    <name type="scientific">Vibrio jasicida</name>
    <dbReference type="NCBI Taxonomy" id="766224"/>
    <lineage>
        <taxon>Bacteria</taxon>
        <taxon>Pseudomonadati</taxon>
        <taxon>Pseudomonadota</taxon>
        <taxon>Gammaproteobacteria</taxon>
        <taxon>Vibrionales</taxon>
        <taxon>Vibrionaceae</taxon>
        <taxon>Vibrio</taxon>
    </lineage>
</organism>
<dbReference type="SUPFAM" id="SSF88697">
    <property type="entry name" value="PUA domain-like"/>
    <property type="match status" value="1"/>
</dbReference>
<gene>
    <name evidence="2" type="ORF">ACGRHZ_09550</name>
</gene>
<protein>
    <submittedName>
        <fullName evidence="2">YDG/SRA domain-containing protein</fullName>
    </submittedName>
</protein>
<dbReference type="EMBL" id="JBIHSE010000001">
    <property type="protein sequence ID" value="MFH0271580.1"/>
    <property type="molecule type" value="Genomic_DNA"/>
</dbReference>
<dbReference type="Pfam" id="PF02182">
    <property type="entry name" value="SAD_SRA"/>
    <property type="match status" value="1"/>
</dbReference>
<reference evidence="2 3" key="1">
    <citation type="submission" date="2024-10" db="EMBL/GenBank/DDBJ databases">
        <authorList>
            <person name="Yibar A."/>
            <person name="Saticioglu I.B."/>
            <person name="Duman M."/>
            <person name="Ajmi N."/>
            <person name="Gurler F."/>
            <person name="Ay H."/>
            <person name="Onuk E."/>
            <person name="Guler S."/>
            <person name="Romalde J.L."/>
        </authorList>
    </citation>
    <scope>NUCLEOTIDE SEQUENCE [LARGE SCALE GENOMIC DNA]</scope>
    <source>
        <strain evidence="2 3">1-TCBS-A</strain>
    </source>
</reference>
<dbReference type="PANTHER" id="PTHR14140">
    <property type="entry name" value="E3 UBIQUITIN-PROTEIN LIGASE UHRF-RELATED"/>
    <property type="match status" value="1"/>
</dbReference>
<feature type="domain" description="YDG" evidence="1">
    <location>
        <begin position="5"/>
        <end position="147"/>
    </location>
</feature>
<dbReference type="Pfam" id="PF13391">
    <property type="entry name" value="HNH_2"/>
    <property type="match status" value="1"/>
</dbReference>
<dbReference type="Proteomes" id="UP001607221">
    <property type="component" value="Unassembled WGS sequence"/>
</dbReference>
<name>A0ABW7J5G5_9VIBR</name>
<dbReference type="Gene3D" id="2.30.280.10">
    <property type="entry name" value="SRA-YDG"/>
    <property type="match status" value="1"/>
</dbReference>
<dbReference type="InterPro" id="IPR003615">
    <property type="entry name" value="HNH_nuc"/>
</dbReference>
<comment type="caution">
    <text evidence="2">The sequence shown here is derived from an EMBL/GenBank/DDBJ whole genome shotgun (WGS) entry which is preliminary data.</text>
</comment>
<keyword evidence="3" id="KW-1185">Reference proteome</keyword>
<dbReference type="Gene3D" id="1.10.30.50">
    <property type="match status" value="1"/>
</dbReference>
<evidence type="ECO:0000313" key="2">
    <source>
        <dbReference type="EMBL" id="MFH0271580.1"/>
    </source>
</evidence>
<dbReference type="PROSITE" id="PS51015">
    <property type="entry name" value="YDG"/>
    <property type="match status" value="1"/>
</dbReference>
<sequence length="293" mass="33038">MRVFGHIPDTEVGDMFENRAALAKSGIHPPTQAGISGGAKEGADSIVLSGGYEDDEDFGNVIIYTGAGGRDENSNKQIADQKLERTNLALARNKLEELPVRVTRSHKHQSHYSPTKGYQYAGLYRVEDYWCERGLSGFKVWRYKLVQIDSEPAAEVQDTSKARYEVTSRQAVTVNKIVRDYKKAKQVKDWHQYQCQVCGLAIDTGAGYYAEAAHIQPLGEPHRGPDVVENILCLCPNHHVMFDNGVFSIAEDFSLIGLDGQLTLNKKHKIEQKFLQYHREHYFNNYRFIQSGG</sequence>
<dbReference type="PANTHER" id="PTHR14140:SF27">
    <property type="entry name" value="OS04G0289800 PROTEIN"/>
    <property type="match status" value="1"/>
</dbReference>
<dbReference type="InterPro" id="IPR045134">
    <property type="entry name" value="UHRF1/2-like"/>
</dbReference>
<evidence type="ECO:0000259" key="1">
    <source>
        <dbReference type="PROSITE" id="PS51015"/>
    </source>
</evidence>
<dbReference type="InterPro" id="IPR003105">
    <property type="entry name" value="SRA_YDG"/>
</dbReference>
<dbReference type="InterPro" id="IPR036987">
    <property type="entry name" value="SRA-YDG_sf"/>
</dbReference>